<name>A9FZ08_SORC5</name>
<dbReference type="HOGENOM" id="CLU_1309439_0_0_7"/>
<keyword evidence="2" id="KW-1185">Reference proteome</keyword>
<accession>A9FZ08</accession>
<protein>
    <submittedName>
        <fullName evidence="1">Uncharacterized protein</fullName>
    </submittedName>
</protein>
<sequence length="210" mass="21841">MKGTDTSAAAIRKLDLSSSRREDTRVGGGWRGRAVLRAAAAATALLAITALFTGCPLCNGNDVGCGDGVKISGPIGLAANTSAHIEVRACWNRRCGEATLGSEPGDLPSSPSPANGASADIDGGRFRFALFDVDPSNAEWELSIDFSPDVDTELEDGDVYSVSVIDADTQRELVSLEHSISYREVQPNGEGAFCTSCDVAGIKLPPPAAQ</sequence>
<evidence type="ECO:0000313" key="2">
    <source>
        <dbReference type="Proteomes" id="UP000002139"/>
    </source>
</evidence>
<organism evidence="1 2">
    <name type="scientific">Sorangium cellulosum (strain So ce56)</name>
    <name type="common">Polyangium cellulosum (strain So ce56)</name>
    <dbReference type="NCBI Taxonomy" id="448385"/>
    <lineage>
        <taxon>Bacteria</taxon>
        <taxon>Pseudomonadati</taxon>
        <taxon>Myxococcota</taxon>
        <taxon>Polyangia</taxon>
        <taxon>Polyangiales</taxon>
        <taxon>Polyangiaceae</taxon>
        <taxon>Sorangium</taxon>
    </lineage>
</organism>
<gene>
    <name evidence="1" type="ordered locus">sce8528</name>
</gene>
<dbReference type="AlphaFoldDB" id="A9FZ08"/>
<dbReference type="EMBL" id="AM746676">
    <property type="protein sequence ID" value="CAN98698.1"/>
    <property type="molecule type" value="Genomic_DNA"/>
</dbReference>
<dbReference type="OrthoDB" id="3828886at2"/>
<proteinExistence type="predicted"/>
<dbReference type="KEGG" id="scl:sce8528"/>
<dbReference type="Proteomes" id="UP000002139">
    <property type="component" value="Chromosome"/>
</dbReference>
<dbReference type="RefSeq" id="WP_012241137.1">
    <property type="nucleotide sequence ID" value="NC_010162.1"/>
</dbReference>
<dbReference type="BioCyc" id="SCEL448385:SCE_RS43690-MONOMER"/>
<evidence type="ECO:0000313" key="1">
    <source>
        <dbReference type="EMBL" id="CAN98698.1"/>
    </source>
</evidence>
<reference evidence="1 2" key="1">
    <citation type="journal article" date="2007" name="Nat. Biotechnol.">
        <title>Complete genome sequence of the myxobacterium Sorangium cellulosum.</title>
        <authorList>
            <person name="Schneiker S."/>
            <person name="Perlova O."/>
            <person name="Kaiser O."/>
            <person name="Gerth K."/>
            <person name="Alici A."/>
            <person name="Altmeyer M.O."/>
            <person name="Bartels D."/>
            <person name="Bekel T."/>
            <person name="Beyer S."/>
            <person name="Bode E."/>
            <person name="Bode H.B."/>
            <person name="Bolten C.J."/>
            <person name="Choudhuri J.V."/>
            <person name="Doss S."/>
            <person name="Elnakady Y.A."/>
            <person name="Frank B."/>
            <person name="Gaigalat L."/>
            <person name="Goesmann A."/>
            <person name="Groeger C."/>
            <person name="Gross F."/>
            <person name="Jelsbak L."/>
            <person name="Jelsbak L."/>
            <person name="Kalinowski J."/>
            <person name="Kegler C."/>
            <person name="Knauber T."/>
            <person name="Konietzny S."/>
            <person name="Kopp M."/>
            <person name="Krause L."/>
            <person name="Krug D."/>
            <person name="Linke B."/>
            <person name="Mahmud T."/>
            <person name="Martinez-Arias R."/>
            <person name="McHardy A.C."/>
            <person name="Merai M."/>
            <person name="Meyer F."/>
            <person name="Mormann S."/>
            <person name="Munoz-Dorado J."/>
            <person name="Perez J."/>
            <person name="Pradella S."/>
            <person name="Rachid S."/>
            <person name="Raddatz G."/>
            <person name="Rosenau F."/>
            <person name="Rueckert C."/>
            <person name="Sasse F."/>
            <person name="Scharfe M."/>
            <person name="Schuster S.C."/>
            <person name="Suen G."/>
            <person name="Treuner-Lange A."/>
            <person name="Velicer G.J."/>
            <person name="Vorholter F.-J."/>
            <person name="Weissman K.J."/>
            <person name="Welch R.D."/>
            <person name="Wenzel S.C."/>
            <person name="Whitworth D.E."/>
            <person name="Wilhelm S."/>
            <person name="Wittmann C."/>
            <person name="Bloecker H."/>
            <person name="Puehler A."/>
            <person name="Mueller R."/>
        </authorList>
    </citation>
    <scope>NUCLEOTIDE SEQUENCE [LARGE SCALE GENOMIC DNA]</scope>
    <source>
        <strain evidence="2">So ce56</strain>
    </source>
</reference>